<evidence type="ECO:0000313" key="1">
    <source>
        <dbReference type="EMBL" id="RRT54896.1"/>
    </source>
</evidence>
<evidence type="ECO:0000313" key="2">
    <source>
        <dbReference type="Proteomes" id="UP000287651"/>
    </source>
</evidence>
<comment type="caution">
    <text evidence="1">The sequence shown here is derived from an EMBL/GenBank/DDBJ whole genome shotgun (WGS) entry which is preliminary data.</text>
</comment>
<dbReference type="EMBL" id="AMZH03010359">
    <property type="protein sequence ID" value="RRT54896.1"/>
    <property type="molecule type" value="Genomic_DNA"/>
</dbReference>
<organism evidence="1 2">
    <name type="scientific">Ensete ventricosum</name>
    <name type="common">Abyssinian banana</name>
    <name type="synonym">Musa ensete</name>
    <dbReference type="NCBI Taxonomy" id="4639"/>
    <lineage>
        <taxon>Eukaryota</taxon>
        <taxon>Viridiplantae</taxon>
        <taxon>Streptophyta</taxon>
        <taxon>Embryophyta</taxon>
        <taxon>Tracheophyta</taxon>
        <taxon>Spermatophyta</taxon>
        <taxon>Magnoliopsida</taxon>
        <taxon>Liliopsida</taxon>
        <taxon>Zingiberales</taxon>
        <taxon>Musaceae</taxon>
        <taxon>Ensete</taxon>
    </lineage>
</organism>
<accession>A0A426YT19</accession>
<dbReference type="Proteomes" id="UP000287651">
    <property type="component" value="Unassembled WGS sequence"/>
</dbReference>
<dbReference type="AlphaFoldDB" id="A0A426YT19"/>
<reference evidence="1 2" key="1">
    <citation type="journal article" date="2014" name="Agronomy (Basel)">
        <title>A Draft Genome Sequence for Ensete ventricosum, the Drought-Tolerant Tree Against Hunger.</title>
        <authorList>
            <person name="Harrison J."/>
            <person name="Moore K.A."/>
            <person name="Paszkiewicz K."/>
            <person name="Jones T."/>
            <person name="Grant M."/>
            <person name="Ambacheew D."/>
            <person name="Muzemil S."/>
            <person name="Studholme D.J."/>
        </authorList>
    </citation>
    <scope>NUCLEOTIDE SEQUENCE [LARGE SCALE GENOMIC DNA]</scope>
</reference>
<protein>
    <submittedName>
        <fullName evidence="1">Uncharacterized protein</fullName>
    </submittedName>
</protein>
<name>A0A426YT19_ENSVE</name>
<proteinExistence type="predicted"/>
<gene>
    <name evidence="1" type="ORF">B296_00040826</name>
</gene>
<sequence>MPWGTSSFPLLLLPYFFFNQSPMVDFSLNRSLTAEINSRRSILAVPSGSGRFAYRSAVELVRTGWYGALPLATYLPPFLCSSCVALNPSPRCCLPLLPTVVAVNPRPALSNRSERPTLCSSVALLAAVAFLLFNRNRSCCPATLFLLPASRNLLGRSPCHLPSPPHRLLLTSLLPLLSPHAAVAFCLQPSPQPSCNTLSPLPQQPPAPNPTLATSIAVRSCCSGAIAPQQSQRATPPFAPPLLIATSLACRRCLPHPLLPSATIASTAAAFAVATPICSQQSQPPLAGPSSSPVVATAAIPLHLPCYSVRCCHCCLLPCHCCCPASFLPCPTSIAVVASAAITLCSSAQPHNRVTVAPSSSPPYCLSPLPTAGPTLLTSPSPLSLLPSPPRYRCFPAASSASLCSRLHDRYPLLLTHCATEGCSPSSSLHLQLPNRLLHHLAVSSCCCHLAKLQ</sequence>